<dbReference type="RefSeq" id="WP_092520528.1">
    <property type="nucleotide sequence ID" value="NZ_FNKO01000001.1"/>
</dbReference>
<accession>A0A1H0Y945</accession>
<proteinExistence type="predicted"/>
<evidence type="ECO:0000256" key="1">
    <source>
        <dbReference type="SAM" id="MobiDB-lite"/>
    </source>
</evidence>
<gene>
    <name evidence="2" type="ORF">SAMN04489718_0305</name>
</gene>
<dbReference type="OrthoDB" id="5193097at2"/>
<evidence type="ECO:0000313" key="2">
    <source>
        <dbReference type="EMBL" id="SDQ11684.1"/>
    </source>
</evidence>
<feature type="compositionally biased region" description="Acidic residues" evidence="1">
    <location>
        <begin position="1"/>
        <end position="11"/>
    </location>
</feature>
<sequence>MDEAGEHEDQDGSASGGGDVDGGNGGEEPGVVETLRSHSAGWLLLAERMHPQQHPALDELDELGTGSETLRAALDEFRQQALLVHNAMSAQARAYEEMLEAGGPDDPEAYENYRQATEFLNDLLP</sequence>
<feature type="region of interest" description="Disordered" evidence="1">
    <location>
        <begin position="1"/>
        <end position="31"/>
    </location>
</feature>
<dbReference type="Proteomes" id="UP000199301">
    <property type="component" value="Unassembled WGS sequence"/>
</dbReference>
<protein>
    <submittedName>
        <fullName evidence="2">Uncharacterized protein</fullName>
    </submittedName>
</protein>
<organism evidence="2 3">
    <name type="scientific">Actinopolyspora saharensis</name>
    <dbReference type="NCBI Taxonomy" id="995062"/>
    <lineage>
        <taxon>Bacteria</taxon>
        <taxon>Bacillati</taxon>
        <taxon>Actinomycetota</taxon>
        <taxon>Actinomycetes</taxon>
        <taxon>Actinopolysporales</taxon>
        <taxon>Actinopolysporaceae</taxon>
        <taxon>Actinopolyspora</taxon>
    </lineage>
</organism>
<dbReference type="STRING" id="995062.SAMN04489718_0305"/>
<evidence type="ECO:0000313" key="3">
    <source>
        <dbReference type="Proteomes" id="UP000199301"/>
    </source>
</evidence>
<reference evidence="3" key="1">
    <citation type="submission" date="2016-10" db="EMBL/GenBank/DDBJ databases">
        <authorList>
            <person name="Varghese N."/>
            <person name="Submissions S."/>
        </authorList>
    </citation>
    <scope>NUCLEOTIDE SEQUENCE [LARGE SCALE GENOMIC DNA]</scope>
    <source>
        <strain evidence="3">DSM 45459</strain>
    </source>
</reference>
<name>A0A1H0Y945_9ACTN</name>
<feature type="compositionally biased region" description="Gly residues" evidence="1">
    <location>
        <begin position="14"/>
        <end position="28"/>
    </location>
</feature>
<dbReference type="AlphaFoldDB" id="A0A1H0Y945"/>
<dbReference type="EMBL" id="FNKO01000001">
    <property type="protein sequence ID" value="SDQ11684.1"/>
    <property type="molecule type" value="Genomic_DNA"/>
</dbReference>
<keyword evidence="3" id="KW-1185">Reference proteome</keyword>